<dbReference type="Pfam" id="PF02861">
    <property type="entry name" value="Clp_N"/>
    <property type="match status" value="1"/>
</dbReference>
<dbReference type="AlphaFoldDB" id="A0A2A2TMD4"/>
<dbReference type="RefSeq" id="WP_095720812.1">
    <property type="nucleotide sequence ID" value="NZ_NTFS01000041.1"/>
</dbReference>
<sequence length="342" mass="38924">MFDDFSKEANQVILIAKQEARVLNHHFIGTENILLGLVEEQQGIASQILRAMGINATKIRTEVDKIIGRGSGYVGEEIPFTSRTKQFLVNARKQAYQFGKAEIDTEHLLLSLIGDVCNKTQHNSDSVGISIRILQLLEVDLDSLYQQIIDYIRAVKQQNYQEEKIQFIDEKIDDKENRANYIQNYVENTLLITSPNLEEKVKHLAMMLTGAKQLIAEIETQVDNQQNILSSDVLDAIHQLPVNELTQSSLESKDNLQDLFIRLHALIEGDRKLNPEDIMEARYQLIVLISASKNIGEDNWKRKANTAIKILIGTIVQRPIDSHQLSEYRSILPAISKLLLLR</sequence>
<evidence type="ECO:0000256" key="1">
    <source>
        <dbReference type="PROSITE-ProRule" id="PRU01251"/>
    </source>
</evidence>
<dbReference type="InterPro" id="IPR044217">
    <property type="entry name" value="CLPT1/2"/>
</dbReference>
<organism evidence="3 4">
    <name type="scientific">Brunnivagina elsteri CCALA 953</name>
    <dbReference type="NCBI Taxonomy" id="987040"/>
    <lineage>
        <taxon>Bacteria</taxon>
        <taxon>Bacillati</taxon>
        <taxon>Cyanobacteriota</taxon>
        <taxon>Cyanophyceae</taxon>
        <taxon>Nostocales</taxon>
        <taxon>Calotrichaceae</taxon>
        <taxon>Brunnivagina</taxon>
    </lineage>
</organism>
<dbReference type="PANTHER" id="PTHR47016:SF5">
    <property type="entry name" value="CLP DOMAIN SUPERFAMILY PROTEIN"/>
    <property type="match status" value="1"/>
</dbReference>
<comment type="caution">
    <text evidence="3">The sequence shown here is derived from an EMBL/GenBank/DDBJ whole genome shotgun (WGS) entry which is preliminary data.</text>
</comment>
<name>A0A2A2TMD4_9CYAN</name>
<dbReference type="Proteomes" id="UP000218238">
    <property type="component" value="Unassembled WGS sequence"/>
</dbReference>
<gene>
    <name evidence="3" type="ORF">CK510_05925</name>
</gene>
<dbReference type="PANTHER" id="PTHR47016">
    <property type="entry name" value="ATP-DEPENDENT CLP PROTEASE ATP-BINDING SUBUNIT CLPT1, CHLOROPLASTIC"/>
    <property type="match status" value="1"/>
</dbReference>
<feature type="domain" description="Clp R" evidence="2">
    <location>
        <begin position="2"/>
        <end position="155"/>
    </location>
</feature>
<reference evidence="3 4" key="1">
    <citation type="submission" date="2017-08" db="EMBL/GenBank/DDBJ databases">
        <title>Draft genome sequence of filamentous cyanobacterium Calothrix elsteri CCALA 953.</title>
        <authorList>
            <person name="Gagunashvili A.N."/>
            <person name="Elster J."/>
            <person name="Andresson O.S."/>
        </authorList>
    </citation>
    <scope>NUCLEOTIDE SEQUENCE [LARGE SCALE GENOMIC DNA]</scope>
    <source>
        <strain evidence="3 4">CCALA 953</strain>
    </source>
</reference>
<evidence type="ECO:0000313" key="3">
    <source>
        <dbReference type="EMBL" id="PAX59671.1"/>
    </source>
</evidence>
<keyword evidence="1" id="KW-0677">Repeat</keyword>
<protein>
    <recommendedName>
        <fullName evidence="2">Clp R domain-containing protein</fullName>
    </recommendedName>
</protein>
<accession>A0A2A2TMD4</accession>
<dbReference type="EMBL" id="NTFS01000041">
    <property type="protein sequence ID" value="PAX59671.1"/>
    <property type="molecule type" value="Genomic_DNA"/>
</dbReference>
<proteinExistence type="predicted"/>
<keyword evidence="4" id="KW-1185">Reference proteome</keyword>
<evidence type="ECO:0000313" key="4">
    <source>
        <dbReference type="Proteomes" id="UP000218238"/>
    </source>
</evidence>
<evidence type="ECO:0000259" key="2">
    <source>
        <dbReference type="PROSITE" id="PS51903"/>
    </source>
</evidence>
<dbReference type="InterPro" id="IPR004176">
    <property type="entry name" value="Clp_R_N"/>
</dbReference>
<dbReference type="Gene3D" id="1.10.1780.10">
    <property type="entry name" value="Clp, N-terminal domain"/>
    <property type="match status" value="1"/>
</dbReference>
<dbReference type="InterPro" id="IPR036628">
    <property type="entry name" value="Clp_N_dom_sf"/>
</dbReference>
<dbReference type="PROSITE" id="PS51903">
    <property type="entry name" value="CLP_R"/>
    <property type="match status" value="1"/>
</dbReference>
<dbReference type="OrthoDB" id="571071at2"/>
<dbReference type="SUPFAM" id="SSF81923">
    <property type="entry name" value="Double Clp-N motif"/>
    <property type="match status" value="1"/>
</dbReference>